<dbReference type="EMBL" id="JBHSBM010000017">
    <property type="protein sequence ID" value="MFC4059527.1"/>
    <property type="molecule type" value="Genomic_DNA"/>
</dbReference>
<accession>A0ABV8I5P7</accession>
<comment type="caution">
    <text evidence="1">The sequence shown here is derived from an EMBL/GenBank/DDBJ whole genome shotgun (WGS) entry which is preliminary data.</text>
</comment>
<keyword evidence="2" id="KW-1185">Reference proteome</keyword>
<reference evidence="2" key="1">
    <citation type="journal article" date="2019" name="Int. J. Syst. Evol. Microbiol.">
        <title>The Global Catalogue of Microorganisms (GCM) 10K type strain sequencing project: providing services to taxonomists for standard genome sequencing and annotation.</title>
        <authorList>
            <consortium name="The Broad Institute Genomics Platform"/>
            <consortium name="The Broad Institute Genome Sequencing Center for Infectious Disease"/>
            <person name="Wu L."/>
            <person name="Ma J."/>
        </authorList>
    </citation>
    <scope>NUCLEOTIDE SEQUENCE [LARGE SCALE GENOMIC DNA]</scope>
    <source>
        <strain evidence="2">TBRC 4489</strain>
    </source>
</reference>
<proteinExistence type="predicted"/>
<name>A0ABV8I5P7_9ACTN</name>
<dbReference type="Proteomes" id="UP001595850">
    <property type="component" value="Unassembled WGS sequence"/>
</dbReference>
<sequence>MNERSGTFVESNYGATHTGDGDQYVTQHISFTQLAQAAGKDPRRIADDQLAWLRKRFVPPPGLARARRILECNGTVFLDGTPGAGRRSAAWMLLYELHSGHETFHEILPDEDGGQRCLDLDQVGDSALILVDLSAPADEQTWSKVRGELHDLRVAAHEHAARLVVVLPAGTAGRLQPDLSAFRVEITRPPEQTVFQRYLRAADIPVTETDSISKPLSDFLAGTPSMRKIADLAELVVEARERSEGGFAAWCEDALAVLDNRQGTRVTEKLTTLREGPQRALLLATAMLHGTRAEIVHRATAALLRKVKHPQADLPLLEHTDLTVRLKEIGASADASGRVRFDKFGYDSAVRSHFWTHWPELRDPLQKWVAGIVDLPGLEQSDRDELVERFARQCLHDGHPNMLMDLVRQCTGAPVTRFRLEAAVRALHHGLQDEVHSRFFRRKILDAAETTPVSREFTQVLAVTCWKVIAVHHPDQALVRLHHLARREAGTVHARDALARLVGSDAQLRVWMLKRLVQRLQSESERWRRFDAGLFLELADPAPLTAPGPHTHSPLSDPGVQEQLAAGWHLVFLMCPYEVWRAQAQHWFRTALEGEAQRGPLIDVLIRGGRQRTDLLALLYVAARDLSADGRERRAPFLALVRQKIDAALGLRDR</sequence>
<evidence type="ECO:0000313" key="1">
    <source>
        <dbReference type="EMBL" id="MFC4059527.1"/>
    </source>
</evidence>
<dbReference type="RefSeq" id="WP_377287885.1">
    <property type="nucleotide sequence ID" value="NZ_JBHSBM010000017.1"/>
</dbReference>
<evidence type="ECO:0000313" key="2">
    <source>
        <dbReference type="Proteomes" id="UP001595850"/>
    </source>
</evidence>
<gene>
    <name evidence="1" type="ORF">ACFOWE_14580</name>
</gene>
<organism evidence="1 2">
    <name type="scientific">Planomonospora corallina</name>
    <dbReference type="NCBI Taxonomy" id="1806052"/>
    <lineage>
        <taxon>Bacteria</taxon>
        <taxon>Bacillati</taxon>
        <taxon>Actinomycetota</taxon>
        <taxon>Actinomycetes</taxon>
        <taxon>Streptosporangiales</taxon>
        <taxon>Streptosporangiaceae</taxon>
        <taxon>Planomonospora</taxon>
    </lineage>
</organism>
<protein>
    <submittedName>
        <fullName evidence="1">Uncharacterized protein</fullName>
    </submittedName>
</protein>